<dbReference type="EMBL" id="JBITYG010000014">
    <property type="protein sequence ID" value="MFI9105872.1"/>
    <property type="molecule type" value="Genomic_DNA"/>
</dbReference>
<dbReference type="CDD" id="cd06170">
    <property type="entry name" value="LuxR_C_like"/>
    <property type="match status" value="1"/>
</dbReference>
<dbReference type="PROSITE" id="PS50043">
    <property type="entry name" value="HTH_LUXR_2"/>
    <property type="match status" value="1"/>
</dbReference>
<keyword evidence="1" id="KW-0238">DNA-binding</keyword>
<dbReference type="InterPro" id="IPR016032">
    <property type="entry name" value="Sig_transdc_resp-reg_C-effctor"/>
</dbReference>
<evidence type="ECO:0000259" key="2">
    <source>
        <dbReference type="PROSITE" id="PS50043"/>
    </source>
</evidence>
<dbReference type="PANTHER" id="PTHR43214">
    <property type="entry name" value="TWO-COMPONENT RESPONSE REGULATOR"/>
    <property type="match status" value="1"/>
</dbReference>
<dbReference type="RefSeq" id="WP_399656894.1">
    <property type="nucleotide sequence ID" value="NZ_JBITYG010000014.1"/>
</dbReference>
<dbReference type="InterPro" id="IPR000792">
    <property type="entry name" value="Tscrpt_reg_LuxR_C"/>
</dbReference>
<sequence length="131" mass="14398">MYDIRTAPSAPAALRRYQELLADQNRLLAEQNVLLERIQAFTALAAAPSPTEVPRRDPPVLPPTLVQRHILLLLADGTKDSAIARRLGVSERSVRRHVGSLAERAGASNRFTLALAAARLGWLPAYDRRAV</sequence>
<dbReference type="SUPFAM" id="SSF46894">
    <property type="entry name" value="C-terminal effector domain of the bipartite response regulators"/>
    <property type="match status" value="1"/>
</dbReference>
<comment type="caution">
    <text evidence="3">The sequence shown here is derived from an EMBL/GenBank/DDBJ whole genome shotgun (WGS) entry which is preliminary data.</text>
</comment>
<dbReference type="Proteomes" id="UP001614394">
    <property type="component" value="Unassembled WGS sequence"/>
</dbReference>
<name>A0ABW8CJ93_9ACTN</name>
<dbReference type="InterPro" id="IPR039420">
    <property type="entry name" value="WalR-like"/>
</dbReference>
<feature type="domain" description="HTH luxR-type" evidence="2">
    <location>
        <begin position="54"/>
        <end position="121"/>
    </location>
</feature>
<reference evidence="3 4" key="1">
    <citation type="submission" date="2024-10" db="EMBL/GenBank/DDBJ databases">
        <title>The Natural Products Discovery Center: Release of the First 8490 Sequenced Strains for Exploring Actinobacteria Biosynthetic Diversity.</title>
        <authorList>
            <person name="Kalkreuter E."/>
            <person name="Kautsar S.A."/>
            <person name="Yang D."/>
            <person name="Bader C.D."/>
            <person name="Teijaro C.N."/>
            <person name="Fluegel L."/>
            <person name="Davis C.M."/>
            <person name="Simpson J.R."/>
            <person name="Lauterbach L."/>
            <person name="Steele A.D."/>
            <person name="Gui C."/>
            <person name="Meng S."/>
            <person name="Li G."/>
            <person name="Viehrig K."/>
            <person name="Ye F."/>
            <person name="Su P."/>
            <person name="Kiefer A.F."/>
            <person name="Nichols A."/>
            <person name="Cepeda A.J."/>
            <person name="Yan W."/>
            <person name="Fan B."/>
            <person name="Jiang Y."/>
            <person name="Adhikari A."/>
            <person name="Zheng C.-J."/>
            <person name="Schuster L."/>
            <person name="Cowan T.M."/>
            <person name="Smanski M.J."/>
            <person name="Chevrette M.G."/>
            <person name="De Carvalho L.P.S."/>
            <person name="Shen B."/>
        </authorList>
    </citation>
    <scope>NUCLEOTIDE SEQUENCE [LARGE SCALE GENOMIC DNA]</scope>
    <source>
        <strain evidence="3 4">NPDC053399</strain>
    </source>
</reference>
<dbReference type="SMART" id="SM00421">
    <property type="entry name" value="HTH_LUXR"/>
    <property type="match status" value="1"/>
</dbReference>
<dbReference type="Gene3D" id="1.10.10.10">
    <property type="entry name" value="Winged helix-like DNA-binding domain superfamily/Winged helix DNA-binding domain"/>
    <property type="match status" value="1"/>
</dbReference>
<evidence type="ECO:0000313" key="3">
    <source>
        <dbReference type="EMBL" id="MFI9105872.1"/>
    </source>
</evidence>
<gene>
    <name evidence="3" type="ORF">ACIGXA_35745</name>
</gene>
<organism evidence="3 4">
    <name type="scientific">Streptomyces fildesensis</name>
    <dbReference type="NCBI Taxonomy" id="375757"/>
    <lineage>
        <taxon>Bacteria</taxon>
        <taxon>Bacillati</taxon>
        <taxon>Actinomycetota</taxon>
        <taxon>Actinomycetes</taxon>
        <taxon>Kitasatosporales</taxon>
        <taxon>Streptomycetaceae</taxon>
        <taxon>Streptomyces</taxon>
    </lineage>
</organism>
<accession>A0ABW8CJ93</accession>
<dbReference type="InterPro" id="IPR036388">
    <property type="entry name" value="WH-like_DNA-bd_sf"/>
</dbReference>
<protein>
    <submittedName>
        <fullName evidence="3">Response regulator transcription factor</fullName>
    </submittedName>
</protein>
<evidence type="ECO:0000256" key="1">
    <source>
        <dbReference type="ARBA" id="ARBA00023125"/>
    </source>
</evidence>
<proteinExistence type="predicted"/>
<evidence type="ECO:0000313" key="4">
    <source>
        <dbReference type="Proteomes" id="UP001614394"/>
    </source>
</evidence>
<keyword evidence="4" id="KW-1185">Reference proteome</keyword>
<dbReference type="Pfam" id="PF00196">
    <property type="entry name" value="GerE"/>
    <property type="match status" value="1"/>
</dbReference>